<accession>A0A2K1PAF7</accession>
<dbReference type="Gene3D" id="3.40.50.80">
    <property type="entry name" value="Nucleotide-binding domain of ferredoxin-NADP reductase (FNR) module"/>
    <property type="match status" value="1"/>
</dbReference>
<dbReference type="InterPro" id="IPR017927">
    <property type="entry name" value="FAD-bd_FR_type"/>
</dbReference>
<evidence type="ECO:0000313" key="7">
    <source>
        <dbReference type="EMBL" id="PNR99768.1"/>
    </source>
</evidence>
<dbReference type="Pfam" id="PF00175">
    <property type="entry name" value="NAD_binding_1"/>
    <property type="match status" value="1"/>
</dbReference>
<dbReference type="PRINTS" id="PR00410">
    <property type="entry name" value="PHEHYDRXLASE"/>
</dbReference>
<keyword evidence="1" id="KW-0813">Transport</keyword>
<evidence type="ECO:0000313" key="8">
    <source>
        <dbReference type="Proteomes" id="UP000236604"/>
    </source>
</evidence>
<dbReference type="GO" id="GO:0051536">
    <property type="term" value="F:iron-sulfur cluster binding"/>
    <property type="evidence" value="ECO:0007669"/>
    <property type="project" value="InterPro"/>
</dbReference>
<dbReference type="CDD" id="cd06211">
    <property type="entry name" value="phenol_2-monooxygenase_like"/>
    <property type="match status" value="1"/>
</dbReference>
<dbReference type="Pfam" id="PF00111">
    <property type="entry name" value="Fer2"/>
    <property type="match status" value="1"/>
</dbReference>
<dbReference type="PROSITE" id="PS51085">
    <property type="entry name" value="2FE2S_FER_2"/>
    <property type="match status" value="1"/>
</dbReference>
<reference evidence="7 8" key="1">
    <citation type="submission" date="2013-12" db="EMBL/GenBank/DDBJ databases">
        <title>Comparative genomics of Petrotoga isolates.</title>
        <authorList>
            <person name="Nesbo C.L."/>
            <person name="Charchuk R."/>
            <person name="Chow K."/>
        </authorList>
    </citation>
    <scope>NUCLEOTIDE SEQUENCE [LARGE SCALE GENOMIC DNA]</scope>
    <source>
        <strain evidence="7 8">DSM 14811</strain>
    </source>
</reference>
<dbReference type="InterPro" id="IPR012675">
    <property type="entry name" value="Beta-grasp_dom_sf"/>
</dbReference>
<dbReference type="Pfam" id="PF00970">
    <property type="entry name" value="FAD_binding_6"/>
    <property type="match status" value="1"/>
</dbReference>
<keyword evidence="2" id="KW-0285">Flavoprotein</keyword>
<gene>
    <name evidence="7" type="ORF">X927_04920</name>
</gene>
<dbReference type="InterPro" id="IPR039261">
    <property type="entry name" value="FNR_nucleotide-bd"/>
</dbReference>
<comment type="caution">
    <text evidence="7">The sequence shown here is derived from an EMBL/GenBank/DDBJ whole genome shotgun (WGS) entry which is preliminary data.</text>
</comment>
<feature type="domain" description="2Fe-2S ferredoxin-type" evidence="5">
    <location>
        <begin position="33"/>
        <end position="126"/>
    </location>
</feature>
<dbReference type="PANTHER" id="PTHR43644:SF1">
    <property type="entry name" value="NAD(P)H-FLAVIN REDUCTASE"/>
    <property type="match status" value="1"/>
</dbReference>
<dbReference type="Gene3D" id="3.10.20.30">
    <property type="match status" value="1"/>
</dbReference>
<evidence type="ECO:0000256" key="2">
    <source>
        <dbReference type="ARBA" id="ARBA00022630"/>
    </source>
</evidence>
<dbReference type="InterPro" id="IPR008333">
    <property type="entry name" value="Cbr1-like_FAD-bd_dom"/>
</dbReference>
<dbReference type="Gene3D" id="2.40.30.10">
    <property type="entry name" value="Translation factors"/>
    <property type="match status" value="1"/>
</dbReference>
<evidence type="ECO:0000259" key="6">
    <source>
        <dbReference type="PROSITE" id="PS51384"/>
    </source>
</evidence>
<evidence type="ECO:0000256" key="1">
    <source>
        <dbReference type="ARBA" id="ARBA00022448"/>
    </source>
</evidence>
<organism evidence="7 8">
    <name type="scientific">Petrotoga mexicana DSM 14811</name>
    <dbReference type="NCBI Taxonomy" id="1122954"/>
    <lineage>
        <taxon>Bacteria</taxon>
        <taxon>Thermotogati</taxon>
        <taxon>Thermotogota</taxon>
        <taxon>Thermotogae</taxon>
        <taxon>Petrotogales</taxon>
        <taxon>Petrotogaceae</taxon>
        <taxon>Petrotoga</taxon>
    </lineage>
</organism>
<evidence type="ECO:0000256" key="3">
    <source>
        <dbReference type="ARBA" id="ARBA00022827"/>
    </source>
</evidence>
<name>A0A2K1PAF7_9BACT</name>
<dbReference type="InterPro" id="IPR001433">
    <property type="entry name" value="OxRdtase_FAD/NAD-bd"/>
</dbReference>
<dbReference type="Proteomes" id="UP000236604">
    <property type="component" value="Unassembled WGS sequence"/>
</dbReference>
<evidence type="ECO:0000259" key="5">
    <source>
        <dbReference type="PROSITE" id="PS51085"/>
    </source>
</evidence>
<keyword evidence="3" id="KW-0274">FAD</keyword>
<feature type="domain" description="FAD-binding FR-type" evidence="6">
    <location>
        <begin position="129"/>
        <end position="235"/>
    </location>
</feature>
<dbReference type="InterPro" id="IPR001709">
    <property type="entry name" value="Flavoprot_Pyr_Nucl_cyt_Rdtase"/>
</dbReference>
<dbReference type="SUPFAM" id="SSF54292">
    <property type="entry name" value="2Fe-2S ferredoxin-like"/>
    <property type="match status" value="1"/>
</dbReference>
<keyword evidence="8" id="KW-1185">Reference proteome</keyword>
<protein>
    <submittedName>
        <fullName evidence="7">Oxidoreductase</fullName>
    </submittedName>
</protein>
<dbReference type="InterPro" id="IPR001041">
    <property type="entry name" value="2Fe-2S_ferredoxin-type"/>
</dbReference>
<dbReference type="RefSeq" id="WP_211287817.1">
    <property type="nucleotide sequence ID" value="NZ_AZRN01000014.1"/>
</dbReference>
<sequence length="372" mass="41322">MNAILAASFIIGGLSAVLAAMIVVVDSIVNNYGEVKIDINNGKKELKVSGGASLLTTLSEQGIFIPSACGGRGSCGACKVKVLSDIGPILPTEAPLLDAEEIKQNIRLSCQVKVKSNIAIEIPEELFSAKIFKGVVEKIKDLTYDIKEVKIKLVEPNEIEFKAGQYMQLVIPPYEKIKEFTQRAYSIASSPSQKDSVEFFIRLVPGGIATTYVHKYLKENDQMELVGPFGEFYMRDTDADMICVAGGSGLAPIKSIVADMFERGITNRNVWLFFGARSLKDLYYVDFFQDMEKKWNRFHFVPALSEPQPEDNWKGETGLITDVLGKYFKEKMDQNTQKEGYLCGSPGMINACIKVMTENGISEDKIYYDKFA</sequence>
<dbReference type="InterPro" id="IPR036010">
    <property type="entry name" value="2Fe-2S_ferredoxin-like_sf"/>
</dbReference>
<dbReference type="GO" id="GO:0016491">
    <property type="term" value="F:oxidoreductase activity"/>
    <property type="evidence" value="ECO:0007669"/>
    <property type="project" value="InterPro"/>
</dbReference>
<keyword evidence="4" id="KW-0408">Iron</keyword>
<dbReference type="EMBL" id="AZRN01000014">
    <property type="protein sequence ID" value="PNR99768.1"/>
    <property type="molecule type" value="Genomic_DNA"/>
</dbReference>
<dbReference type="SUPFAM" id="SSF52343">
    <property type="entry name" value="Ferredoxin reductase-like, C-terminal NADP-linked domain"/>
    <property type="match status" value="1"/>
</dbReference>
<dbReference type="InterPro" id="IPR017938">
    <property type="entry name" value="Riboflavin_synthase-like_b-brl"/>
</dbReference>
<dbReference type="CDD" id="cd00207">
    <property type="entry name" value="fer2"/>
    <property type="match status" value="1"/>
</dbReference>
<dbReference type="PROSITE" id="PS51384">
    <property type="entry name" value="FAD_FR"/>
    <property type="match status" value="1"/>
</dbReference>
<dbReference type="PRINTS" id="PR00371">
    <property type="entry name" value="FPNCR"/>
</dbReference>
<dbReference type="SUPFAM" id="SSF63380">
    <property type="entry name" value="Riboflavin synthase domain-like"/>
    <property type="match status" value="1"/>
</dbReference>
<dbReference type="AlphaFoldDB" id="A0A2K1PAF7"/>
<proteinExistence type="predicted"/>
<evidence type="ECO:0000256" key="4">
    <source>
        <dbReference type="ARBA" id="ARBA00023004"/>
    </source>
</evidence>
<dbReference type="PANTHER" id="PTHR43644">
    <property type="entry name" value="NA(+)-TRANSLOCATING NADH-QUINONE REDUCTASE SUBUNIT"/>
    <property type="match status" value="1"/>
</dbReference>